<gene>
    <name evidence="14" type="ORF">AVDCRST_MAG28-2039</name>
</gene>
<dbReference type="EC" id="2.3.2.2" evidence="11"/>
<dbReference type="InterPro" id="IPR043138">
    <property type="entry name" value="GGT_lsub"/>
</dbReference>
<organism evidence="14">
    <name type="scientific">uncultured Rubrobacteraceae bacterium</name>
    <dbReference type="NCBI Taxonomy" id="349277"/>
    <lineage>
        <taxon>Bacteria</taxon>
        <taxon>Bacillati</taxon>
        <taxon>Actinomycetota</taxon>
        <taxon>Rubrobacteria</taxon>
        <taxon>Rubrobacterales</taxon>
        <taxon>Rubrobacteraceae</taxon>
        <taxon>environmental samples</taxon>
    </lineage>
</organism>
<protein>
    <recommendedName>
        <fullName evidence="11">Glutathione hydrolase proenzyme</fullName>
        <ecNumber evidence="11">2.3.2.2</ecNumber>
        <ecNumber evidence="11">3.4.19.13</ecNumber>
    </recommendedName>
    <component>
        <recommendedName>
            <fullName evidence="11">Glutathione hydrolase large chain</fullName>
        </recommendedName>
    </component>
    <component>
        <recommendedName>
            <fullName evidence="11">Glutathione hydrolase small chain</fullName>
        </recommendedName>
    </component>
</protein>
<comment type="catalytic activity">
    <reaction evidence="8 11">
        <text>an N-terminal (5-L-glutamyl)-[peptide] + an alpha-amino acid = 5-L-glutamyl amino acid + an N-terminal L-alpha-aminoacyl-[peptide]</text>
        <dbReference type="Rhea" id="RHEA:23904"/>
        <dbReference type="Rhea" id="RHEA-COMP:9780"/>
        <dbReference type="Rhea" id="RHEA-COMP:9795"/>
        <dbReference type="ChEBI" id="CHEBI:77644"/>
        <dbReference type="ChEBI" id="CHEBI:78597"/>
        <dbReference type="ChEBI" id="CHEBI:78599"/>
        <dbReference type="ChEBI" id="CHEBI:78608"/>
        <dbReference type="EC" id="2.3.2.2"/>
    </reaction>
</comment>
<accession>A0A6J4R0E0</accession>
<evidence type="ECO:0000256" key="7">
    <source>
        <dbReference type="ARBA" id="ARBA00023315"/>
    </source>
</evidence>
<dbReference type="EC" id="3.4.19.13" evidence="11"/>
<evidence type="ECO:0000256" key="8">
    <source>
        <dbReference type="ARBA" id="ARBA00047417"/>
    </source>
</evidence>
<keyword evidence="13" id="KW-0732">Signal</keyword>
<comment type="pathway">
    <text evidence="11">Sulfur metabolism; glutathione metabolism.</text>
</comment>
<keyword evidence="11" id="KW-0317">Glutathione biosynthesis</keyword>
<evidence type="ECO:0000256" key="12">
    <source>
        <dbReference type="SAM" id="MobiDB-lite"/>
    </source>
</evidence>
<dbReference type="GO" id="GO:0006750">
    <property type="term" value="P:glutathione biosynthetic process"/>
    <property type="evidence" value="ECO:0007669"/>
    <property type="project" value="UniProtKB-KW"/>
</dbReference>
<evidence type="ECO:0000256" key="1">
    <source>
        <dbReference type="ARBA" id="ARBA00001049"/>
    </source>
</evidence>
<comment type="catalytic activity">
    <reaction evidence="2 11">
        <text>glutathione + H2O = L-cysteinylglycine + L-glutamate</text>
        <dbReference type="Rhea" id="RHEA:28807"/>
        <dbReference type="ChEBI" id="CHEBI:15377"/>
        <dbReference type="ChEBI" id="CHEBI:29985"/>
        <dbReference type="ChEBI" id="CHEBI:57925"/>
        <dbReference type="ChEBI" id="CHEBI:61694"/>
        <dbReference type="EC" id="3.4.19.13"/>
    </reaction>
</comment>
<keyword evidence="7 11" id="KW-0012">Acyltransferase</keyword>
<feature type="region of interest" description="Disordered" evidence="12">
    <location>
        <begin position="428"/>
        <end position="452"/>
    </location>
</feature>
<dbReference type="GO" id="GO:0006751">
    <property type="term" value="P:glutathione catabolic process"/>
    <property type="evidence" value="ECO:0007669"/>
    <property type="project" value="UniProtKB-UniRule"/>
</dbReference>
<feature type="binding site" evidence="10">
    <location>
        <position position="104"/>
    </location>
    <ligand>
        <name>L-glutamate</name>
        <dbReference type="ChEBI" id="CHEBI:29985"/>
    </ligand>
</feature>
<dbReference type="InterPro" id="IPR051792">
    <property type="entry name" value="GGT_bact"/>
</dbReference>
<dbReference type="Gene3D" id="3.60.20.40">
    <property type="match status" value="1"/>
</dbReference>
<evidence type="ECO:0000256" key="2">
    <source>
        <dbReference type="ARBA" id="ARBA00001089"/>
    </source>
</evidence>
<feature type="signal peptide" evidence="13">
    <location>
        <begin position="1"/>
        <end position="24"/>
    </location>
</feature>
<keyword evidence="6 11" id="KW-0865">Zymogen</keyword>
<feature type="region of interest" description="Disordered" evidence="12">
    <location>
        <begin position="542"/>
        <end position="591"/>
    </location>
</feature>
<evidence type="ECO:0000256" key="11">
    <source>
        <dbReference type="RuleBase" id="RU368036"/>
    </source>
</evidence>
<feature type="chain" id="PRO_5027052973" description="Glutathione hydrolase proenzyme" evidence="13">
    <location>
        <begin position="25"/>
        <end position="607"/>
    </location>
</feature>
<dbReference type="NCBIfam" id="TIGR00066">
    <property type="entry name" value="g_glut_trans"/>
    <property type="match status" value="1"/>
</dbReference>
<comment type="similarity">
    <text evidence="3 11">Belongs to the gamma-glutamyltransferase family.</text>
</comment>
<comment type="catalytic activity">
    <reaction evidence="1 11">
        <text>an S-substituted glutathione + H2O = an S-substituted L-cysteinylglycine + L-glutamate</text>
        <dbReference type="Rhea" id="RHEA:59468"/>
        <dbReference type="ChEBI" id="CHEBI:15377"/>
        <dbReference type="ChEBI" id="CHEBI:29985"/>
        <dbReference type="ChEBI" id="CHEBI:90779"/>
        <dbReference type="ChEBI" id="CHEBI:143103"/>
        <dbReference type="EC" id="3.4.19.13"/>
    </reaction>
</comment>
<evidence type="ECO:0000256" key="3">
    <source>
        <dbReference type="ARBA" id="ARBA00009381"/>
    </source>
</evidence>
<proteinExistence type="inferred from homology"/>
<evidence type="ECO:0000256" key="5">
    <source>
        <dbReference type="ARBA" id="ARBA00022801"/>
    </source>
</evidence>
<dbReference type="PROSITE" id="PS00462">
    <property type="entry name" value="G_GLU_TRANSPEPTIDASE"/>
    <property type="match status" value="1"/>
</dbReference>
<dbReference type="PANTHER" id="PTHR43199">
    <property type="entry name" value="GLUTATHIONE HYDROLASE"/>
    <property type="match status" value="1"/>
</dbReference>
<dbReference type="PRINTS" id="PR01210">
    <property type="entry name" value="GGTRANSPTASE"/>
</dbReference>
<evidence type="ECO:0000313" key="14">
    <source>
        <dbReference type="EMBL" id="CAA9453292.1"/>
    </source>
</evidence>
<dbReference type="UniPathway" id="UPA00204"/>
<dbReference type="PANTHER" id="PTHR43199:SF1">
    <property type="entry name" value="GLUTATHIONE HYDROLASE PROENZYME"/>
    <property type="match status" value="1"/>
</dbReference>
<evidence type="ECO:0000256" key="4">
    <source>
        <dbReference type="ARBA" id="ARBA00022679"/>
    </source>
</evidence>
<dbReference type="EMBL" id="CADCVE010000037">
    <property type="protein sequence ID" value="CAA9453292.1"/>
    <property type="molecule type" value="Genomic_DNA"/>
</dbReference>
<keyword evidence="4 11" id="KW-0808">Transferase</keyword>
<name>A0A6J4R0E0_9ACTN</name>
<feature type="binding site" evidence="10">
    <location>
        <begin position="449"/>
        <end position="450"/>
    </location>
    <ligand>
        <name>L-glutamate</name>
        <dbReference type="ChEBI" id="CHEBI:29985"/>
    </ligand>
</feature>
<dbReference type="AlphaFoldDB" id="A0A6J4R0E0"/>
<dbReference type="SUPFAM" id="SSF56235">
    <property type="entry name" value="N-terminal nucleophile aminohydrolases (Ntn hydrolases)"/>
    <property type="match status" value="1"/>
</dbReference>
<dbReference type="Gene3D" id="1.10.246.130">
    <property type="match status" value="1"/>
</dbReference>
<evidence type="ECO:0000256" key="10">
    <source>
        <dbReference type="PIRSR" id="PIRSR600101-2"/>
    </source>
</evidence>
<keyword evidence="5 11" id="KW-0378">Hydrolase</keyword>
<comment type="subunit">
    <text evidence="11">This enzyme consists of two polypeptide chains, which are synthesized in precursor form from a single polypeptide.</text>
</comment>
<comment type="PTM">
    <text evidence="11">Cleaved by autocatalysis into a large and a small subunit.</text>
</comment>
<evidence type="ECO:0000256" key="6">
    <source>
        <dbReference type="ARBA" id="ARBA00023145"/>
    </source>
</evidence>
<dbReference type="InterPro" id="IPR000101">
    <property type="entry name" value="GGT_peptidase"/>
</dbReference>
<dbReference type="InterPro" id="IPR029055">
    <property type="entry name" value="Ntn_hydrolases_N"/>
</dbReference>
<feature type="binding site" evidence="10">
    <location>
        <position position="431"/>
    </location>
    <ligand>
        <name>L-glutamate</name>
        <dbReference type="ChEBI" id="CHEBI:29985"/>
    </ligand>
</feature>
<sequence length="607" mass="63100">MHRAFAVATLTLLLAGATVGDASAVEGSQFREAVRSNGGIIASESPAASAAGLEVLDAGGNAMDAAVASTFALGVARPQSCGLGGGGFLVYRGANGEVAALDFRETAPAAVTPETFAGQGLYKTFTGHTTVGVPGTVAGMQEALDSYGTIGLTDAIAPAEKLAREGFEVPKSLSEEMGNHVSRLRLFPETAEQFLVGGEEPYPEGSILVQPRLAETLALISKQGPNAFYEGYIAESIVEEMENESSFEGDEGLMTADDLASYRAVWREPLIGDYRGREVITMPPPTSGGIAVVEMLNILEGFDLASEGQSSADTLHLLAEAQRLAFADRNEYVADPDFVDVPTEQLTDKDYAESRGAEIDPEQAAAHKAGDLNEAGQSPGEDENTEGSTTHLSVIDADGNAVALTCTIEQTFGSAVVAEDTGILLNNELTDFTGPGTANEPEPGKRPRSSISPTIVVESGEPALVVGAAGGAQIIMGSLLAIVNTVDFGLDPAQAIDAERLDAQSETKMNLEQGRVSPQALADLTARGHTIERREGEYAKLPRVQAAGTDPDTGERLAATDPRSGEPASVGQGGASQGERDSLPKTGGPPLLCLVGTPLSRWLAVCR</sequence>
<dbReference type="GO" id="GO:0103068">
    <property type="term" value="F:leukotriene C4 gamma-glutamyl transferase activity"/>
    <property type="evidence" value="ECO:0007669"/>
    <property type="project" value="UniProtKB-EC"/>
</dbReference>
<dbReference type="GO" id="GO:0036374">
    <property type="term" value="F:glutathione hydrolase activity"/>
    <property type="evidence" value="ECO:0007669"/>
    <property type="project" value="UniProtKB-UniRule"/>
</dbReference>
<feature type="region of interest" description="Disordered" evidence="12">
    <location>
        <begin position="362"/>
        <end position="389"/>
    </location>
</feature>
<dbReference type="Pfam" id="PF01019">
    <property type="entry name" value="G_glu_transpept"/>
    <property type="match status" value="1"/>
</dbReference>
<evidence type="ECO:0000256" key="9">
    <source>
        <dbReference type="PIRSR" id="PIRSR600101-1"/>
    </source>
</evidence>
<feature type="active site" description="Nucleophile" evidence="9">
    <location>
        <position position="389"/>
    </location>
</feature>
<feature type="binding site" evidence="10">
    <location>
        <position position="471"/>
    </location>
    <ligand>
        <name>L-glutamate</name>
        <dbReference type="ChEBI" id="CHEBI:29985"/>
    </ligand>
</feature>
<dbReference type="InterPro" id="IPR043137">
    <property type="entry name" value="GGT_ssub_C"/>
</dbReference>
<dbReference type="InterPro" id="IPR055262">
    <property type="entry name" value="GGT_CS"/>
</dbReference>
<evidence type="ECO:0000256" key="13">
    <source>
        <dbReference type="SAM" id="SignalP"/>
    </source>
</evidence>
<reference evidence="14" key="1">
    <citation type="submission" date="2020-02" db="EMBL/GenBank/DDBJ databases">
        <authorList>
            <person name="Meier V. D."/>
        </authorList>
    </citation>
    <scope>NUCLEOTIDE SEQUENCE</scope>
    <source>
        <strain evidence="14">AVDCRST_MAG28</strain>
    </source>
</reference>